<organism evidence="3 4">
    <name type="scientific">Humicola insolens</name>
    <name type="common">Soft-rot fungus</name>
    <dbReference type="NCBI Taxonomy" id="85995"/>
    <lineage>
        <taxon>Eukaryota</taxon>
        <taxon>Fungi</taxon>
        <taxon>Dikarya</taxon>
        <taxon>Ascomycota</taxon>
        <taxon>Pezizomycotina</taxon>
        <taxon>Sordariomycetes</taxon>
        <taxon>Sordariomycetidae</taxon>
        <taxon>Sordariales</taxon>
        <taxon>Chaetomiaceae</taxon>
        <taxon>Mycothermus</taxon>
    </lineage>
</organism>
<name>A0ABR3V5W0_HUMIN</name>
<protein>
    <submittedName>
        <fullName evidence="3">Uncharacterized protein</fullName>
    </submittedName>
</protein>
<keyword evidence="1" id="KW-0175">Coiled coil</keyword>
<dbReference type="Proteomes" id="UP001583172">
    <property type="component" value="Unassembled WGS sequence"/>
</dbReference>
<evidence type="ECO:0000256" key="1">
    <source>
        <dbReference type="SAM" id="Coils"/>
    </source>
</evidence>
<accession>A0ABR3V5W0</accession>
<dbReference type="EMBL" id="JAZGSY010000323">
    <property type="protein sequence ID" value="KAL1837154.1"/>
    <property type="molecule type" value="Genomic_DNA"/>
</dbReference>
<gene>
    <name evidence="3" type="ORF">VTJ49DRAFT_4200</name>
</gene>
<feature type="region of interest" description="Disordered" evidence="2">
    <location>
        <begin position="492"/>
        <end position="517"/>
    </location>
</feature>
<feature type="coiled-coil region" evidence="1">
    <location>
        <begin position="606"/>
        <end position="633"/>
    </location>
</feature>
<feature type="compositionally biased region" description="Basic and acidic residues" evidence="2">
    <location>
        <begin position="492"/>
        <end position="502"/>
    </location>
</feature>
<comment type="caution">
    <text evidence="3">The sequence shown here is derived from an EMBL/GenBank/DDBJ whole genome shotgun (WGS) entry which is preliminary data.</text>
</comment>
<evidence type="ECO:0000313" key="3">
    <source>
        <dbReference type="EMBL" id="KAL1837154.1"/>
    </source>
</evidence>
<sequence length="638" mass="71544">MAERNSQEETREACGSGEIENLAGHLLGQDMLREISGLPSNSSAFPRLVDNWERDLPIEPPPLVDIDGLPIDPPPLIDINDLPDNATMPAGPNNAGKANKDAPLDKTEFNKALLEKVAAATMMDKKKAEMPFPHDCAPRETGNLAKRLGNLEFKNKWGDHDLMDVIRDGSVGQKWNLIWDILRTDPLMRQDEVHWPNYQKMLNHAIESTRPPGKEGPICGNPDCRAYGHTLAVCPKPTNMEHADMAGCFFCNVVDHDADDCPMMDWADPPTLITYLIHNRAGLPPWCTRIDWVKLAIDNWDMVDFTKLPLTRACVKKHFIPHKGWEHYYTAGIIDPSANSTTPAHATDPSIPFAAPPSTSGTGSAICPIAGRPHFFTDPLFAAGADVFLLRKLAGVTKTPAADAIAPECIQPILRRNRDTGPPLMEASRELCYCQATNSTTPEQLAQSEHAVFRNPLLRKYIPDMRAPKEVVEQLRQMERSEKEELEQLVKKKLPKKADKEKKKGRRAMKKEREERERRELAEIIAQAARKDAEILRKRGSSSAAAAAGAAGGVDGTEMTTHEMFVQDFERWRKEKEPHDEECECEKCEEKRAEETPVSERLLQIAEEVSQMLENLKLTVKTCREEAEKKCKEIEERG</sequence>
<keyword evidence="4" id="KW-1185">Reference proteome</keyword>
<evidence type="ECO:0000313" key="4">
    <source>
        <dbReference type="Proteomes" id="UP001583172"/>
    </source>
</evidence>
<reference evidence="3 4" key="1">
    <citation type="journal article" date="2024" name="Commun. Biol.">
        <title>Comparative genomic analysis of thermophilic fungi reveals convergent evolutionary adaptations and gene losses.</title>
        <authorList>
            <person name="Steindorff A.S."/>
            <person name="Aguilar-Pontes M.V."/>
            <person name="Robinson A.J."/>
            <person name="Andreopoulos B."/>
            <person name="LaButti K."/>
            <person name="Kuo A."/>
            <person name="Mondo S."/>
            <person name="Riley R."/>
            <person name="Otillar R."/>
            <person name="Haridas S."/>
            <person name="Lipzen A."/>
            <person name="Grimwood J."/>
            <person name="Schmutz J."/>
            <person name="Clum A."/>
            <person name="Reid I.D."/>
            <person name="Moisan M.C."/>
            <person name="Butler G."/>
            <person name="Nguyen T.T.M."/>
            <person name="Dewar K."/>
            <person name="Conant G."/>
            <person name="Drula E."/>
            <person name="Henrissat B."/>
            <person name="Hansel C."/>
            <person name="Singer S."/>
            <person name="Hutchinson M.I."/>
            <person name="de Vries R.P."/>
            <person name="Natvig D.O."/>
            <person name="Powell A.J."/>
            <person name="Tsang A."/>
            <person name="Grigoriev I.V."/>
        </authorList>
    </citation>
    <scope>NUCLEOTIDE SEQUENCE [LARGE SCALE GENOMIC DNA]</scope>
    <source>
        <strain evidence="3 4">CBS 620.91</strain>
    </source>
</reference>
<proteinExistence type="predicted"/>
<evidence type="ECO:0000256" key="2">
    <source>
        <dbReference type="SAM" id="MobiDB-lite"/>
    </source>
</evidence>